<evidence type="ECO:0000256" key="1">
    <source>
        <dbReference type="ARBA" id="ARBA00002889"/>
    </source>
</evidence>
<dbReference type="GO" id="GO:0005730">
    <property type="term" value="C:nucleolus"/>
    <property type="evidence" value="ECO:0007669"/>
    <property type="project" value="InterPro"/>
</dbReference>
<dbReference type="GO" id="GO:0042273">
    <property type="term" value="P:ribosomal large subunit biogenesis"/>
    <property type="evidence" value="ECO:0007669"/>
    <property type="project" value="InterPro"/>
</dbReference>
<proteinExistence type="inferred from homology"/>
<dbReference type="InterPro" id="IPR037379">
    <property type="entry name" value="WDR74/Nsa1"/>
</dbReference>
<dbReference type="RefSeq" id="XP_018713660.1">
    <property type="nucleotide sequence ID" value="XM_018858500.1"/>
</dbReference>
<evidence type="ECO:0000256" key="5">
    <source>
        <dbReference type="SAM" id="MobiDB-lite"/>
    </source>
</evidence>
<name>A0A1A0HG90_9ASCO</name>
<organism evidence="6 7">
    <name type="scientific">Metschnikowia bicuspidata var. bicuspidata NRRL YB-4993</name>
    <dbReference type="NCBI Taxonomy" id="869754"/>
    <lineage>
        <taxon>Eukaryota</taxon>
        <taxon>Fungi</taxon>
        <taxon>Dikarya</taxon>
        <taxon>Ascomycota</taxon>
        <taxon>Saccharomycotina</taxon>
        <taxon>Pichiomycetes</taxon>
        <taxon>Metschnikowiaceae</taxon>
        <taxon>Metschnikowia</taxon>
    </lineage>
</organism>
<keyword evidence="7" id="KW-1185">Reference proteome</keyword>
<dbReference type="CDD" id="cd22858">
    <property type="entry name" value="Nsa1"/>
    <property type="match status" value="1"/>
</dbReference>
<comment type="subunit">
    <text evidence="3">Component of the pre-66S ribosomal particle.</text>
</comment>
<evidence type="ECO:0000256" key="2">
    <source>
        <dbReference type="ARBA" id="ARBA00007861"/>
    </source>
</evidence>
<feature type="region of interest" description="Disordered" evidence="5">
    <location>
        <begin position="353"/>
        <end position="397"/>
    </location>
</feature>
<feature type="compositionally biased region" description="Basic and acidic residues" evidence="5">
    <location>
        <begin position="353"/>
        <end position="367"/>
    </location>
</feature>
<dbReference type="EMBL" id="LXTC01000001">
    <property type="protein sequence ID" value="OBA23179.1"/>
    <property type="molecule type" value="Genomic_DNA"/>
</dbReference>
<evidence type="ECO:0000256" key="4">
    <source>
        <dbReference type="ARBA" id="ARBA00014234"/>
    </source>
</evidence>
<dbReference type="SUPFAM" id="SSF50978">
    <property type="entry name" value="WD40 repeat-like"/>
    <property type="match status" value="1"/>
</dbReference>
<dbReference type="AlphaFoldDB" id="A0A1A0HG90"/>
<dbReference type="InterPro" id="IPR015943">
    <property type="entry name" value="WD40/YVTN_repeat-like_dom_sf"/>
</dbReference>
<dbReference type="Gene3D" id="2.130.10.10">
    <property type="entry name" value="YVTN repeat-like/Quinoprotein amine dehydrogenase"/>
    <property type="match status" value="1"/>
</dbReference>
<dbReference type="PANTHER" id="PTHR16038">
    <property type="entry name" value="NOP SEVEN ASSOCIATED PROTEIN 1"/>
    <property type="match status" value="1"/>
</dbReference>
<comment type="similarity">
    <text evidence="2">Belongs to the NSA1 family.</text>
</comment>
<dbReference type="STRING" id="869754.A0A1A0HG90"/>
<dbReference type="OrthoDB" id="18388at2759"/>
<evidence type="ECO:0000256" key="3">
    <source>
        <dbReference type="ARBA" id="ARBA00011187"/>
    </source>
</evidence>
<accession>A0A1A0HG90</accession>
<protein>
    <recommendedName>
        <fullName evidence="4">Ribosome biogenesis protein NSA1</fullName>
    </recommendedName>
</protein>
<dbReference type="InterPro" id="IPR036322">
    <property type="entry name" value="WD40_repeat_dom_sf"/>
</dbReference>
<dbReference type="GeneID" id="30031476"/>
<gene>
    <name evidence="6" type="ORF">METBIDRAFT_76240</name>
</gene>
<comment type="caution">
    <text evidence="6">The sequence shown here is derived from an EMBL/GenBank/DDBJ whole genome shotgun (WGS) entry which is preliminary data.</text>
</comment>
<sequence length="397" mass="44190">MRFFVSADESGNVKEVVCSKGTDTSKKDGQQPDLVQNLLQKHDLTTVKTRIVHLKTFQERWIVTARLGGFLNPVSLVAFEEHDFVLVAFESAKLFVVHFDGGKFTTAPLCIALPPRQTKNPTTLSAFVANPYVAGVFAYGGKDNDLQVIRLFDSSKKFSNADFADLKSWKVKTLFQAENVEPDHLDLEVPIWITNILFMQGEAKKKFKLVTATKYGHIRKYNTAEDTEPTELYKVCDKPIISMVFASENQDEVIISDTHTFVAKLSLTQVDKKAHRIISASAGTFYKPSLKLLGKFSEGGNTGAIYGVDVSFNAGLVAIGGLDRYLRVFDIGSRKLVLKVYLGTQISTIKMLDDTDSGDKEGDKRDAEEDDEFWNALDEGKDTNGGAPLLKKRKRNI</sequence>
<dbReference type="GO" id="GO:0030687">
    <property type="term" value="C:preribosome, large subunit precursor"/>
    <property type="evidence" value="ECO:0007669"/>
    <property type="project" value="TreeGrafter"/>
</dbReference>
<evidence type="ECO:0000313" key="7">
    <source>
        <dbReference type="Proteomes" id="UP000092555"/>
    </source>
</evidence>
<dbReference type="PANTHER" id="PTHR16038:SF4">
    <property type="entry name" value="WD REPEAT-CONTAINING PROTEIN 74"/>
    <property type="match status" value="1"/>
</dbReference>
<comment type="function">
    <text evidence="1">Involved in the biogenesis of the 60S ribosomal subunit.</text>
</comment>
<dbReference type="Proteomes" id="UP000092555">
    <property type="component" value="Unassembled WGS sequence"/>
</dbReference>
<evidence type="ECO:0000313" key="6">
    <source>
        <dbReference type="EMBL" id="OBA23179.1"/>
    </source>
</evidence>
<reference evidence="6 7" key="1">
    <citation type="submission" date="2016-05" db="EMBL/GenBank/DDBJ databases">
        <title>Comparative genomics of biotechnologically important yeasts.</title>
        <authorList>
            <consortium name="DOE Joint Genome Institute"/>
            <person name="Riley R."/>
            <person name="Haridas S."/>
            <person name="Wolfe K.H."/>
            <person name="Lopes M.R."/>
            <person name="Hittinger C.T."/>
            <person name="Goker M."/>
            <person name="Salamov A."/>
            <person name="Wisecaver J."/>
            <person name="Long T.M."/>
            <person name="Aerts A.L."/>
            <person name="Barry K."/>
            <person name="Choi C."/>
            <person name="Clum A."/>
            <person name="Coughlan A.Y."/>
            <person name="Deshpande S."/>
            <person name="Douglass A.P."/>
            <person name="Hanson S.J."/>
            <person name="Klenk H.-P."/>
            <person name="LaButti K."/>
            <person name="Lapidus A."/>
            <person name="Lindquist E."/>
            <person name="Lipzen A."/>
            <person name="Meier-kolthoff J.P."/>
            <person name="Ohm R.A."/>
            <person name="Otillar R.P."/>
            <person name="Pangilinan J."/>
            <person name="Peng Y."/>
            <person name="Rokas A."/>
            <person name="Rosa C.A."/>
            <person name="Scheuner C."/>
            <person name="Sibirny A.A."/>
            <person name="Slot J.C."/>
            <person name="Stielow J.B."/>
            <person name="Sun H."/>
            <person name="Kurtzman C.P."/>
            <person name="Blackwell M."/>
            <person name="Grigoriev I.V."/>
            <person name="Jeffries T.W."/>
        </authorList>
    </citation>
    <scope>NUCLEOTIDE SEQUENCE [LARGE SCALE GENOMIC DNA]</scope>
    <source>
        <strain evidence="6 7">NRRL YB-4993</strain>
    </source>
</reference>